<feature type="compositionally biased region" description="Basic and acidic residues" evidence="1">
    <location>
        <begin position="353"/>
        <end position="363"/>
    </location>
</feature>
<reference evidence="2" key="1">
    <citation type="submission" date="2020-08" db="EMBL/GenBank/DDBJ databases">
        <title>Multicomponent nature underlies the extraordinary mechanical properties of spider dragline silk.</title>
        <authorList>
            <person name="Kono N."/>
            <person name="Nakamura H."/>
            <person name="Mori M."/>
            <person name="Yoshida Y."/>
            <person name="Ohtoshi R."/>
            <person name="Malay A.D."/>
            <person name="Moran D.A.P."/>
            <person name="Tomita M."/>
            <person name="Numata K."/>
            <person name="Arakawa K."/>
        </authorList>
    </citation>
    <scope>NUCLEOTIDE SEQUENCE</scope>
</reference>
<feature type="compositionally biased region" description="Basic and acidic residues" evidence="1">
    <location>
        <begin position="289"/>
        <end position="302"/>
    </location>
</feature>
<dbReference type="GO" id="GO:0080008">
    <property type="term" value="C:Cul4-RING E3 ubiquitin ligase complex"/>
    <property type="evidence" value="ECO:0007669"/>
    <property type="project" value="TreeGrafter"/>
</dbReference>
<accession>A0A8X6WTC4</accession>
<dbReference type="InterPro" id="IPR052596">
    <property type="entry name" value="AMBRA1_autophagy"/>
</dbReference>
<dbReference type="GO" id="GO:0000045">
    <property type="term" value="P:autophagosome assembly"/>
    <property type="evidence" value="ECO:0007669"/>
    <property type="project" value="TreeGrafter"/>
</dbReference>
<feature type="compositionally biased region" description="Acidic residues" evidence="1">
    <location>
        <begin position="267"/>
        <end position="280"/>
    </location>
</feature>
<dbReference type="Proteomes" id="UP000886998">
    <property type="component" value="Unassembled WGS sequence"/>
</dbReference>
<feature type="compositionally biased region" description="Low complexity" evidence="1">
    <location>
        <begin position="249"/>
        <end position="261"/>
    </location>
</feature>
<dbReference type="PANTHER" id="PTHR22874:SF1">
    <property type="entry name" value="ACTIVATING MOLECULE IN BECN1-REGULATED AUTOPHAGY PROTEIN 1"/>
    <property type="match status" value="1"/>
</dbReference>
<evidence type="ECO:0000313" key="2">
    <source>
        <dbReference type="EMBL" id="GFY40988.1"/>
    </source>
</evidence>
<feature type="region of interest" description="Disordered" evidence="1">
    <location>
        <begin position="246"/>
        <end position="364"/>
    </location>
</feature>
<protein>
    <submittedName>
        <fullName evidence="2">Activating molecule in BECN1-regulated autophagy protein 1</fullName>
    </submittedName>
</protein>
<dbReference type="SUPFAM" id="SSF50978">
    <property type="entry name" value="WD40 repeat-like"/>
    <property type="match status" value="1"/>
</dbReference>
<feature type="compositionally biased region" description="Acidic residues" evidence="1">
    <location>
        <begin position="303"/>
        <end position="312"/>
    </location>
</feature>
<proteinExistence type="predicted"/>
<evidence type="ECO:0000313" key="3">
    <source>
        <dbReference type="Proteomes" id="UP000886998"/>
    </source>
</evidence>
<sequence>MEIAKDNEKNGISRNRIVKEHENIKNEKFPARKRRDTNILDVLSSRAQGSFKHERSPRLLLSYLQEAKVVSSEYKEMVCELPINVISTFLMSYSSDGKIVATNHGDFSIWLTNVSTGKCIGRCAGHSSIPWCLKFHPSSNSIFASGCMRGELRIWNINGETLNWHSNKAITSLDFHPSGDILAIASGDAVYFWRWKETLAPTGICRTYSAIEIPKFVKFYHSGNSFVTGIFNKPNTTCPYQENKKEVLSDSSDAQIPSSSSVTENNAQEEDLSDSDDDAEILPTYTRSLTDEKRSHGCSKEEDLSDSDDDAEILPTNTRSLTDEKRSHGCSKEEDLSDSDDDAEILPTNTRSLTDEKRSHGCSKENILSDASDVEIIYTNVNPLDGGNCSYSSTEKPKASQNFQNVNTAGKTSASQGQVNNVRTFVWRLQTFSEGVYMQKDMAACGQIVAHKDCMLTVMSGVKDAVLTP</sequence>
<dbReference type="PANTHER" id="PTHR22874">
    <property type="entry name" value="ACTIVATING MOLECULE IN BECN1-REGULATED AUTOPHAGY PROTEIN 1"/>
    <property type="match status" value="1"/>
</dbReference>
<name>A0A8X6WTC4_9ARAC</name>
<dbReference type="InterPro" id="IPR001680">
    <property type="entry name" value="WD40_rpt"/>
</dbReference>
<comment type="caution">
    <text evidence="2">The sequence shown here is derived from an EMBL/GenBank/DDBJ whole genome shotgun (WGS) entry which is preliminary data.</text>
</comment>
<keyword evidence="3" id="KW-1185">Reference proteome</keyword>
<dbReference type="InterPro" id="IPR015943">
    <property type="entry name" value="WD40/YVTN_repeat-like_dom_sf"/>
</dbReference>
<dbReference type="EMBL" id="BMAV01002213">
    <property type="protein sequence ID" value="GFY40988.1"/>
    <property type="molecule type" value="Genomic_DNA"/>
</dbReference>
<dbReference type="InterPro" id="IPR036322">
    <property type="entry name" value="WD40_repeat_dom_sf"/>
</dbReference>
<dbReference type="Pfam" id="PF00400">
    <property type="entry name" value="WD40"/>
    <property type="match status" value="2"/>
</dbReference>
<dbReference type="OrthoDB" id="6512960at2759"/>
<dbReference type="AlphaFoldDB" id="A0A8X6WTC4"/>
<feature type="compositionally biased region" description="Acidic residues" evidence="1">
    <location>
        <begin position="335"/>
        <end position="344"/>
    </location>
</feature>
<dbReference type="GO" id="GO:0000423">
    <property type="term" value="P:mitophagy"/>
    <property type="evidence" value="ECO:0007669"/>
    <property type="project" value="TreeGrafter"/>
</dbReference>
<organism evidence="2 3">
    <name type="scientific">Trichonephila inaurata madagascariensis</name>
    <dbReference type="NCBI Taxonomy" id="2747483"/>
    <lineage>
        <taxon>Eukaryota</taxon>
        <taxon>Metazoa</taxon>
        <taxon>Ecdysozoa</taxon>
        <taxon>Arthropoda</taxon>
        <taxon>Chelicerata</taxon>
        <taxon>Arachnida</taxon>
        <taxon>Araneae</taxon>
        <taxon>Araneomorphae</taxon>
        <taxon>Entelegynae</taxon>
        <taxon>Araneoidea</taxon>
        <taxon>Nephilidae</taxon>
        <taxon>Trichonephila</taxon>
        <taxon>Trichonephila inaurata</taxon>
    </lineage>
</organism>
<dbReference type="GO" id="GO:1990756">
    <property type="term" value="F:ubiquitin-like ligase-substrate adaptor activity"/>
    <property type="evidence" value="ECO:0007669"/>
    <property type="project" value="TreeGrafter"/>
</dbReference>
<evidence type="ECO:0000256" key="1">
    <source>
        <dbReference type="SAM" id="MobiDB-lite"/>
    </source>
</evidence>
<gene>
    <name evidence="2" type="primary">AMBRA1</name>
    <name evidence="2" type="ORF">TNIN_365542</name>
</gene>
<dbReference type="Gene3D" id="2.130.10.10">
    <property type="entry name" value="YVTN repeat-like/Quinoprotein amine dehydrogenase"/>
    <property type="match status" value="1"/>
</dbReference>
<feature type="compositionally biased region" description="Basic and acidic residues" evidence="1">
    <location>
        <begin position="321"/>
        <end position="334"/>
    </location>
</feature>
<dbReference type="SMART" id="SM00320">
    <property type="entry name" value="WD40"/>
    <property type="match status" value="3"/>
</dbReference>